<feature type="chain" id="PRO_5043485153" description="Thioesterase" evidence="1">
    <location>
        <begin position="25"/>
        <end position="200"/>
    </location>
</feature>
<dbReference type="AlphaFoldDB" id="A0AAV7YZ62"/>
<gene>
    <name evidence="2" type="ORF">M0812_20185</name>
</gene>
<evidence type="ECO:0000313" key="3">
    <source>
        <dbReference type="Proteomes" id="UP001146793"/>
    </source>
</evidence>
<dbReference type="PANTHER" id="PTHR12475">
    <property type="match status" value="1"/>
</dbReference>
<evidence type="ECO:0000313" key="2">
    <source>
        <dbReference type="EMBL" id="KAJ3434121.1"/>
    </source>
</evidence>
<dbReference type="Pfam" id="PF13279">
    <property type="entry name" value="4HBT_2"/>
    <property type="match status" value="1"/>
</dbReference>
<dbReference type="EMBL" id="JANTQA010000045">
    <property type="protein sequence ID" value="KAJ3434121.1"/>
    <property type="molecule type" value="Genomic_DNA"/>
</dbReference>
<name>A0AAV7YZ62_9EUKA</name>
<organism evidence="2 3">
    <name type="scientific">Anaeramoeba flamelloides</name>
    <dbReference type="NCBI Taxonomy" id="1746091"/>
    <lineage>
        <taxon>Eukaryota</taxon>
        <taxon>Metamonada</taxon>
        <taxon>Anaeramoebidae</taxon>
        <taxon>Anaeramoeba</taxon>
    </lineage>
</organism>
<dbReference type="SUPFAM" id="SSF54637">
    <property type="entry name" value="Thioesterase/thiol ester dehydrase-isomerase"/>
    <property type="match status" value="1"/>
</dbReference>
<evidence type="ECO:0000256" key="1">
    <source>
        <dbReference type="SAM" id="SignalP"/>
    </source>
</evidence>
<evidence type="ECO:0008006" key="4">
    <source>
        <dbReference type="Google" id="ProtNLM"/>
    </source>
</evidence>
<protein>
    <recommendedName>
        <fullName evidence="4">Thioesterase</fullName>
    </recommendedName>
</protein>
<dbReference type="InterPro" id="IPR051490">
    <property type="entry name" value="THEM6_lcsJ_thioesterase"/>
</dbReference>
<accession>A0AAV7YZ62</accession>
<dbReference type="Proteomes" id="UP001146793">
    <property type="component" value="Unassembled WGS sequence"/>
</dbReference>
<feature type="signal peptide" evidence="1">
    <location>
        <begin position="1"/>
        <end position="24"/>
    </location>
</feature>
<sequence>MFLWYWLRYLYLYVLSLFKKKGQPEDIYLKPQKETAIAWPWLCDWNLHLNTSSQLSETEYSRALLLFSANMSVRTSQFYWVMGSTMITFRRQIPMFAKYTKIIDFHCYDDKFFYYRQIFIYKGKVASVFIPKVVCVNKKTHKLVKPTEALELLDLSLNEKFQKINQNIAQWASSEQLLFKDLQKEFETTPIKKKQAKKIN</sequence>
<proteinExistence type="predicted"/>
<dbReference type="InterPro" id="IPR029069">
    <property type="entry name" value="HotDog_dom_sf"/>
</dbReference>
<comment type="caution">
    <text evidence="2">The sequence shown here is derived from an EMBL/GenBank/DDBJ whole genome shotgun (WGS) entry which is preliminary data.</text>
</comment>
<dbReference type="Gene3D" id="3.10.129.10">
    <property type="entry name" value="Hotdog Thioesterase"/>
    <property type="match status" value="1"/>
</dbReference>
<dbReference type="PANTHER" id="PTHR12475:SF4">
    <property type="entry name" value="PROTEIN THEM6"/>
    <property type="match status" value="1"/>
</dbReference>
<reference evidence="2" key="1">
    <citation type="submission" date="2022-08" db="EMBL/GenBank/DDBJ databases">
        <title>Novel sulphate-reducing endosymbionts in the free-living metamonad Anaeramoeba.</title>
        <authorList>
            <person name="Jerlstrom-Hultqvist J."/>
            <person name="Cepicka I."/>
            <person name="Gallot-Lavallee L."/>
            <person name="Salas-Leiva D."/>
            <person name="Curtis B.A."/>
            <person name="Zahonova K."/>
            <person name="Pipaliya S."/>
            <person name="Dacks J."/>
            <person name="Roger A.J."/>
        </authorList>
    </citation>
    <scope>NUCLEOTIDE SEQUENCE</scope>
    <source>
        <strain evidence="2">Busselton2</strain>
    </source>
</reference>
<keyword evidence="1" id="KW-0732">Signal</keyword>